<dbReference type="Pfam" id="PF21436">
    <property type="entry name" value="STT3-PglB_core"/>
    <property type="match status" value="1"/>
</dbReference>
<dbReference type="PANTHER" id="PTHR13872:SF1">
    <property type="entry name" value="DOLICHYL-DIPHOSPHOOLIGOSACCHARIDE--PROTEIN GLYCOSYLTRANSFERASE SUBUNIT STT3B"/>
    <property type="match status" value="1"/>
</dbReference>
<dbReference type="InterPro" id="IPR003674">
    <property type="entry name" value="Oligo_trans_STT3"/>
</dbReference>
<keyword evidence="13 17" id="KW-0472">Membrane</keyword>
<evidence type="ECO:0000259" key="18">
    <source>
        <dbReference type="Pfam" id="PF02516"/>
    </source>
</evidence>
<protein>
    <recommendedName>
        <fullName evidence="6">dolichyl-diphosphooligosaccharide--protein glycotransferase</fullName>
        <ecNumber evidence="6">2.4.99.18</ecNumber>
    </recommendedName>
</protein>
<dbReference type="GO" id="GO:0012505">
    <property type="term" value="C:endomembrane system"/>
    <property type="evidence" value="ECO:0007669"/>
    <property type="project" value="UniProtKB-SubCell"/>
</dbReference>
<comment type="catalytic activity">
    <reaction evidence="15">
        <text>a di-trans,poly-cis-dolichyl diphosphooligosaccharide + L-asparaginyl-[protein] = N(4)-(oligosaccharide-(1-&gt;4)-N-acetyl-beta-D-glucosaminyl-(1-&gt;4)-N-acetyl-beta-D-glucosaminyl)-L-asparaginyl-[protein] + a di-trans,poly-cis-dolichyl diphosphate + H(+)</text>
        <dbReference type="Rhea" id="RHEA:22980"/>
        <dbReference type="Rhea" id="RHEA-COMP:12804"/>
        <dbReference type="Rhea" id="RHEA-COMP:12805"/>
        <dbReference type="Rhea" id="RHEA-COMP:19506"/>
        <dbReference type="Rhea" id="RHEA-COMP:19509"/>
        <dbReference type="ChEBI" id="CHEBI:15378"/>
        <dbReference type="ChEBI" id="CHEBI:50347"/>
        <dbReference type="ChEBI" id="CHEBI:57497"/>
        <dbReference type="ChEBI" id="CHEBI:57570"/>
        <dbReference type="ChEBI" id="CHEBI:132529"/>
        <dbReference type="EC" id="2.4.99.18"/>
    </reaction>
</comment>
<feature type="compositionally biased region" description="Basic and acidic residues" evidence="16">
    <location>
        <begin position="823"/>
        <end position="840"/>
    </location>
</feature>
<dbReference type="GO" id="GO:0046872">
    <property type="term" value="F:metal ion binding"/>
    <property type="evidence" value="ECO:0007669"/>
    <property type="project" value="UniProtKB-KW"/>
</dbReference>
<dbReference type="EMBL" id="HBGS01006775">
    <property type="protein sequence ID" value="CAD9378483.1"/>
    <property type="molecule type" value="Transcribed_RNA"/>
</dbReference>
<dbReference type="InterPro" id="IPR048307">
    <property type="entry name" value="STT3_N"/>
</dbReference>
<dbReference type="EC" id="2.4.99.18" evidence="6"/>
<evidence type="ECO:0000313" key="20">
    <source>
        <dbReference type="EMBL" id="CAD9378483.1"/>
    </source>
</evidence>
<evidence type="ECO:0000256" key="2">
    <source>
        <dbReference type="ARBA" id="ARBA00001946"/>
    </source>
</evidence>
<proteinExistence type="inferred from homology"/>
<accession>A0A7S2AV89</accession>
<keyword evidence="9 17" id="KW-0812">Transmembrane</keyword>
<evidence type="ECO:0000256" key="6">
    <source>
        <dbReference type="ARBA" id="ARBA00012605"/>
    </source>
</evidence>
<gene>
    <name evidence="20" type="ORF">DSPE1174_LOCUS3568</name>
</gene>
<dbReference type="Pfam" id="PF02516">
    <property type="entry name" value="STT3"/>
    <property type="match status" value="1"/>
</dbReference>
<dbReference type="FunFam" id="3.40.50.12610:FF:000003">
    <property type="entry name" value="Oligosaccharyl transferase-like protein"/>
    <property type="match status" value="1"/>
</dbReference>
<evidence type="ECO:0000256" key="5">
    <source>
        <dbReference type="ARBA" id="ARBA00010810"/>
    </source>
</evidence>
<feature type="transmembrane region" description="Helical" evidence="17">
    <location>
        <begin position="439"/>
        <end position="458"/>
    </location>
</feature>
<feature type="transmembrane region" description="Helical" evidence="17">
    <location>
        <begin position="267"/>
        <end position="287"/>
    </location>
</feature>
<dbReference type="Gene3D" id="3.40.50.12610">
    <property type="match status" value="1"/>
</dbReference>
<comment type="similarity">
    <text evidence="5">Belongs to the STT3 family.</text>
</comment>
<evidence type="ECO:0000256" key="1">
    <source>
        <dbReference type="ARBA" id="ARBA00001936"/>
    </source>
</evidence>
<keyword evidence="10" id="KW-0479">Metal-binding</keyword>
<feature type="region of interest" description="Disordered" evidence="16">
    <location>
        <begin position="956"/>
        <end position="988"/>
    </location>
</feature>
<evidence type="ECO:0000259" key="19">
    <source>
        <dbReference type="Pfam" id="PF21436"/>
    </source>
</evidence>
<feature type="transmembrane region" description="Helical" evidence="17">
    <location>
        <begin position="222"/>
        <end position="255"/>
    </location>
</feature>
<dbReference type="GO" id="GO:0004579">
    <property type="term" value="F:dolichyl-diphosphooligosaccharide-protein glycotransferase activity"/>
    <property type="evidence" value="ECO:0007669"/>
    <property type="project" value="UniProtKB-EC"/>
</dbReference>
<keyword evidence="12 17" id="KW-1133">Transmembrane helix</keyword>
<comment type="pathway">
    <text evidence="4">Protein modification; protein glycosylation.</text>
</comment>
<evidence type="ECO:0000256" key="15">
    <source>
        <dbReference type="ARBA" id="ARBA00048829"/>
    </source>
</evidence>
<organism evidence="20">
    <name type="scientific">Octactis speculum</name>
    <dbReference type="NCBI Taxonomy" id="3111310"/>
    <lineage>
        <taxon>Eukaryota</taxon>
        <taxon>Sar</taxon>
        <taxon>Stramenopiles</taxon>
        <taxon>Ochrophyta</taxon>
        <taxon>Dictyochophyceae</taxon>
        <taxon>Dictyochales</taxon>
        <taxon>Dictyochaceae</taxon>
        <taxon>Octactis</taxon>
    </lineage>
</organism>
<evidence type="ECO:0000256" key="8">
    <source>
        <dbReference type="ARBA" id="ARBA00022679"/>
    </source>
</evidence>
<feature type="transmembrane region" description="Helical" evidence="17">
    <location>
        <begin position="329"/>
        <end position="351"/>
    </location>
</feature>
<comment type="cofactor">
    <cofactor evidence="2">
        <name>Mg(2+)</name>
        <dbReference type="ChEBI" id="CHEBI:18420"/>
    </cofactor>
</comment>
<comment type="cofactor">
    <cofactor evidence="1">
        <name>Mn(2+)</name>
        <dbReference type="ChEBI" id="CHEBI:29035"/>
    </cofactor>
</comment>
<evidence type="ECO:0000256" key="4">
    <source>
        <dbReference type="ARBA" id="ARBA00004922"/>
    </source>
</evidence>
<comment type="subcellular location">
    <subcellularLocation>
        <location evidence="3">Endomembrane system</location>
        <topology evidence="3">Multi-pass membrane protein</topology>
    </subcellularLocation>
</comment>
<evidence type="ECO:0000256" key="11">
    <source>
        <dbReference type="ARBA" id="ARBA00022842"/>
    </source>
</evidence>
<evidence type="ECO:0000256" key="7">
    <source>
        <dbReference type="ARBA" id="ARBA00022676"/>
    </source>
</evidence>
<feature type="region of interest" description="Disordered" evidence="16">
    <location>
        <begin position="823"/>
        <end position="845"/>
    </location>
</feature>
<keyword evidence="8" id="KW-0808">Transferase</keyword>
<evidence type="ECO:0000256" key="3">
    <source>
        <dbReference type="ARBA" id="ARBA00004127"/>
    </source>
</evidence>
<name>A0A7S2AV89_9STRA</name>
<evidence type="ECO:0000256" key="9">
    <source>
        <dbReference type="ARBA" id="ARBA00022692"/>
    </source>
</evidence>
<feature type="transmembrane region" description="Helical" evidence="17">
    <location>
        <begin position="12"/>
        <end position="31"/>
    </location>
</feature>
<dbReference type="GO" id="GO:0016020">
    <property type="term" value="C:membrane"/>
    <property type="evidence" value="ECO:0007669"/>
    <property type="project" value="InterPro"/>
</dbReference>
<dbReference type="PANTHER" id="PTHR13872">
    <property type="entry name" value="DOLICHYL-DIPHOSPHOOLIGOSACCHARIDE--PROTEIN GLYCOSYLTRANSFERASE SUBUNIT"/>
    <property type="match status" value="1"/>
</dbReference>
<keyword evidence="14" id="KW-0464">Manganese</keyword>
<evidence type="ECO:0000256" key="17">
    <source>
        <dbReference type="SAM" id="Phobius"/>
    </source>
</evidence>
<evidence type="ECO:0000256" key="10">
    <source>
        <dbReference type="ARBA" id="ARBA00022723"/>
    </source>
</evidence>
<sequence length="988" mass="110445">MGLREPFALLSNVMWFVVWLGLFAYAGYHAFEIRLYAIRTYGLVIHEFDPWFNFRATQYLADNGWTKFFRWFDYKVWYPLGRPVGTTIYPGMQITSVCIWRTLNSTYKLIKPWKIKALRVLRISLNDVCCYVPAWFGVSATLFLGLLTAEASGSWASGVAASGIMSIIPAHIMRSVGGGYDNESIAVTAMCMTFFFWCRSLRADPKVTNCEATRDSYVFGVLSGLAFVYMAAAWGGFTFVLNLIAVHTVGLVVLGRYSSKLHRAYSLFYVIGIFGATCVPVIGYAPFKSMEQLSGLLVFYCIQFLEICEIQRRKRNLSMAQVFVLRVKVFVPALLAIAGVATLGYSAGYFAPLGARIRGLFVKHTRTGNPLVDSVAEHQPASEAAYRHYLNKVYDLAPYGLVISILKLVVNWERRDANVFILVYSCIAYYFCTKMSRLILLLGPVASALGGYAIGFIADQCVVNAIHYGFVSLDGIFFSNKSTEKVKEIVKETKKTVNKNKEAAGTDASDTTSDAGNPRLEHMKKIGRRVWRSPLVIIARISVAAWVFRKMTPDAKEFFKTSHEMAEGMSNPSIMFKARLNDGSEVMVDDYREAYWWLRDNTAEDARVMAWWDYGYQITGIGNRTTIADGNTWNHEHIATLGRILSGTESRSHRIARHLADYVLVWAGGGGDDLAKSPHMARIGNSVYHDICPGDPTCQQFGFYHGGRPTPMMANSLLYKLTQFGYRNEIKLDPSRYTHVFTSKFGKCRIFKIQGVSKTSKDWVADPANRVCDAPGSWFCSGQYPPALKKLIDKRKNFRQLEDFNKDEDEDSKKYTEEYLKRMDNGGKKADEKPNPDSKSNKQLPGPKIKYIGCYGAEKQLGADVTYGGGVTGSSIDQARHFAWDLNKRYVAMARVAGDGHSFAFDTPPTGPKVNDAGCHVSCLDYEYACGCADASCGDVKVTKGEEHLRRWVVYDVGEQPKTKAPNAKTSKSGKKKRRKSASAGGDL</sequence>
<reference evidence="20" key="1">
    <citation type="submission" date="2021-01" db="EMBL/GenBank/DDBJ databases">
        <authorList>
            <person name="Corre E."/>
            <person name="Pelletier E."/>
            <person name="Niang G."/>
            <person name="Scheremetjew M."/>
            <person name="Finn R."/>
            <person name="Kale V."/>
            <person name="Holt S."/>
            <person name="Cochrane G."/>
            <person name="Meng A."/>
            <person name="Brown T."/>
            <person name="Cohen L."/>
        </authorList>
    </citation>
    <scope>NUCLEOTIDE SEQUENCE</scope>
    <source>
        <strain evidence="20">CCMP1381</strain>
    </source>
</reference>
<dbReference type="AlphaFoldDB" id="A0A7S2AV89"/>
<dbReference type="UniPathway" id="UPA00378"/>
<evidence type="ECO:0000256" key="12">
    <source>
        <dbReference type="ARBA" id="ARBA00022989"/>
    </source>
</evidence>
<keyword evidence="7" id="KW-0328">Glycosyltransferase</keyword>
<feature type="domain" description="Oligosaccharyl transferase STT3 N-terminal" evidence="18">
    <location>
        <begin position="23"/>
        <end position="445"/>
    </location>
</feature>
<evidence type="ECO:0000256" key="13">
    <source>
        <dbReference type="ARBA" id="ARBA00023136"/>
    </source>
</evidence>
<keyword evidence="11" id="KW-0460">Magnesium</keyword>
<feature type="domain" description="STT3/PglB/AglB core" evidence="19">
    <location>
        <begin position="607"/>
        <end position="662"/>
    </location>
</feature>
<dbReference type="InterPro" id="IPR048999">
    <property type="entry name" value="STT3-PglB_core"/>
</dbReference>
<evidence type="ECO:0000256" key="16">
    <source>
        <dbReference type="SAM" id="MobiDB-lite"/>
    </source>
</evidence>
<evidence type="ECO:0000256" key="14">
    <source>
        <dbReference type="ARBA" id="ARBA00023211"/>
    </source>
</evidence>
<feature type="compositionally biased region" description="Basic residues" evidence="16">
    <location>
        <begin position="972"/>
        <end position="981"/>
    </location>
</feature>